<accession>A0ACC1JHU5</accession>
<dbReference type="EMBL" id="JANBPW010000005">
    <property type="protein sequence ID" value="KAJ1951561.1"/>
    <property type="molecule type" value="Genomic_DNA"/>
</dbReference>
<gene>
    <name evidence="1" type="ORF">FBU59_000072</name>
</gene>
<sequence length="439" mass="50209">MNRLKANPLVAKVGETPTASMENAWVSEVRNAAVDMDFASLVSSLDHQGKYEAFRRSRNRAIKRVAKKISARTVLKDVWFEPSSGARRELVRFIDRYFHLVMDEVVPDDVALYNIINHDWRPVFDTKLTPGLIISYPDHGFGDEKNRMVILLKDIYMPIIISGHGTVPRSSEDKDLARMCACVRAMWAVQFVRAFIPALYIDDSFNVTLYVFARGRISRTKLGSLEDRNRSSLAELVARLAFLFMQPRKFGRFCEWGNNYPYMKFVRRNQENPQPSISSLYAQPVNAECDFGCLELKTDYVLKIPLKTPGDTPIHGSLDTLLHSDWVYNRKLVLFSWYPVTSPTWGDVDGILETQSSALIPTIVDRGIILADFFGYRLEFLVFEYDGKSTDPLMEELHQLRDDSVHGPTRKKRRISDRSNISTSSTEQQGSPQTVPQNH</sequence>
<comment type="caution">
    <text evidence="1">The sequence shown here is derived from an EMBL/GenBank/DDBJ whole genome shotgun (WGS) entry which is preliminary data.</text>
</comment>
<reference evidence="1" key="1">
    <citation type="submission" date="2022-07" db="EMBL/GenBank/DDBJ databases">
        <title>Phylogenomic reconstructions and comparative analyses of Kickxellomycotina fungi.</title>
        <authorList>
            <person name="Reynolds N.K."/>
            <person name="Stajich J.E."/>
            <person name="Barry K."/>
            <person name="Grigoriev I.V."/>
            <person name="Crous P."/>
            <person name="Smith M.E."/>
        </authorList>
    </citation>
    <scope>NUCLEOTIDE SEQUENCE</scope>
    <source>
        <strain evidence="1">NRRL 5244</strain>
    </source>
</reference>
<evidence type="ECO:0000313" key="1">
    <source>
        <dbReference type="EMBL" id="KAJ1951561.1"/>
    </source>
</evidence>
<name>A0ACC1JHU5_9FUNG</name>
<organism evidence="1 2">
    <name type="scientific">Linderina macrospora</name>
    <dbReference type="NCBI Taxonomy" id="4868"/>
    <lineage>
        <taxon>Eukaryota</taxon>
        <taxon>Fungi</taxon>
        <taxon>Fungi incertae sedis</taxon>
        <taxon>Zoopagomycota</taxon>
        <taxon>Kickxellomycotina</taxon>
        <taxon>Kickxellomycetes</taxon>
        <taxon>Kickxellales</taxon>
        <taxon>Kickxellaceae</taxon>
        <taxon>Linderina</taxon>
    </lineage>
</organism>
<evidence type="ECO:0000313" key="2">
    <source>
        <dbReference type="Proteomes" id="UP001150603"/>
    </source>
</evidence>
<proteinExistence type="predicted"/>
<dbReference type="Proteomes" id="UP001150603">
    <property type="component" value="Unassembled WGS sequence"/>
</dbReference>
<keyword evidence="2" id="KW-1185">Reference proteome</keyword>
<protein>
    <submittedName>
        <fullName evidence="1">Uncharacterized protein</fullName>
    </submittedName>
</protein>